<comment type="catalytic activity">
    <reaction evidence="8">
        <text>L-seryl-[protein] + ATP = O-phospho-L-seryl-[protein] + ADP + H(+)</text>
        <dbReference type="Rhea" id="RHEA:17989"/>
        <dbReference type="Rhea" id="RHEA-COMP:9863"/>
        <dbReference type="Rhea" id="RHEA-COMP:11604"/>
        <dbReference type="ChEBI" id="CHEBI:15378"/>
        <dbReference type="ChEBI" id="CHEBI:29999"/>
        <dbReference type="ChEBI" id="CHEBI:30616"/>
        <dbReference type="ChEBI" id="CHEBI:83421"/>
        <dbReference type="ChEBI" id="CHEBI:456216"/>
        <dbReference type="EC" id="2.7.11.1"/>
    </reaction>
</comment>
<dbReference type="Gene3D" id="3.30.200.20">
    <property type="entry name" value="Phosphorylase Kinase, domain 1"/>
    <property type="match status" value="1"/>
</dbReference>
<accession>A0A0A2JHN2</accession>
<evidence type="ECO:0000313" key="13">
    <source>
        <dbReference type="Proteomes" id="UP000030143"/>
    </source>
</evidence>
<feature type="compositionally biased region" description="Basic and acidic residues" evidence="10">
    <location>
        <begin position="153"/>
        <end position="175"/>
    </location>
</feature>
<dbReference type="GeneID" id="27681610"/>
<dbReference type="GO" id="GO:0005737">
    <property type="term" value="C:cytoplasm"/>
    <property type="evidence" value="ECO:0007669"/>
    <property type="project" value="TreeGrafter"/>
</dbReference>
<name>A0A0A2JHN2_PENEN</name>
<feature type="compositionally biased region" description="Basic and acidic residues" evidence="10">
    <location>
        <begin position="372"/>
        <end position="384"/>
    </location>
</feature>
<dbReference type="EMBL" id="JQFZ01000212">
    <property type="protein sequence ID" value="KGO54889.1"/>
    <property type="molecule type" value="Genomic_DNA"/>
</dbReference>
<protein>
    <recommendedName>
        <fullName evidence="1">non-specific serine/threonine protein kinase</fullName>
        <ecNumber evidence="1">2.7.11.1</ecNumber>
    </recommendedName>
</protein>
<evidence type="ECO:0000256" key="5">
    <source>
        <dbReference type="ARBA" id="ARBA00022777"/>
    </source>
</evidence>
<dbReference type="EC" id="2.7.11.1" evidence="1"/>
<feature type="binding site" evidence="9">
    <location>
        <position position="535"/>
    </location>
    <ligand>
        <name>ATP</name>
        <dbReference type="ChEBI" id="CHEBI:30616"/>
    </ligand>
</feature>
<dbReference type="Proteomes" id="UP000030143">
    <property type="component" value="Unassembled WGS sequence"/>
</dbReference>
<feature type="compositionally biased region" description="Polar residues" evidence="10">
    <location>
        <begin position="63"/>
        <end position="81"/>
    </location>
</feature>
<keyword evidence="2" id="KW-0723">Serine/threonine-protein kinase</keyword>
<dbReference type="GO" id="GO:0000245">
    <property type="term" value="P:spliceosomal complex assembly"/>
    <property type="evidence" value="ECO:0007669"/>
    <property type="project" value="TreeGrafter"/>
</dbReference>
<evidence type="ECO:0000256" key="3">
    <source>
        <dbReference type="ARBA" id="ARBA00022679"/>
    </source>
</evidence>
<evidence type="ECO:0000256" key="10">
    <source>
        <dbReference type="SAM" id="MobiDB-lite"/>
    </source>
</evidence>
<feature type="compositionally biased region" description="Basic and acidic residues" evidence="10">
    <location>
        <begin position="293"/>
        <end position="307"/>
    </location>
</feature>
<evidence type="ECO:0000256" key="4">
    <source>
        <dbReference type="ARBA" id="ARBA00022741"/>
    </source>
</evidence>
<comment type="caution">
    <text evidence="12">The sequence shown here is derived from an EMBL/GenBank/DDBJ whole genome shotgun (WGS) entry which is preliminary data.</text>
</comment>
<dbReference type="GO" id="GO:0005634">
    <property type="term" value="C:nucleus"/>
    <property type="evidence" value="ECO:0007669"/>
    <property type="project" value="TreeGrafter"/>
</dbReference>
<organism evidence="12 13">
    <name type="scientific">Penicillium expansum</name>
    <name type="common">Blue mold rot fungus</name>
    <dbReference type="NCBI Taxonomy" id="27334"/>
    <lineage>
        <taxon>Eukaryota</taxon>
        <taxon>Fungi</taxon>
        <taxon>Dikarya</taxon>
        <taxon>Ascomycota</taxon>
        <taxon>Pezizomycotina</taxon>
        <taxon>Eurotiomycetes</taxon>
        <taxon>Eurotiomycetidae</taxon>
        <taxon>Eurotiales</taxon>
        <taxon>Aspergillaceae</taxon>
        <taxon>Penicillium</taxon>
    </lineage>
</organism>
<dbReference type="InterPro" id="IPR051334">
    <property type="entry name" value="SRPK"/>
</dbReference>
<dbReference type="Gene3D" id="1.10.510.10">
    <property type="entry name" value="Transferase(Phosphotransferase) domain 1"/>
    <property type="match status" value="1"/>
</dbReference>
<dbReference type="VEuPathDB" id="FungiDB:PEXP_045030"/>
<feature type="compositionally biased region" description="Basic residues" evidence="10">
    <location>
        <begin position="283"/>
        <end position="292"/>
    </location>
</feature>
<dbReference type="SMART" id="SM00220">
    <property type="entry name" value="S_TKc"/>
    <property type="match status" value="1"/>
</dbReference>
<feature type="compositionally biased region" description="Basic and acidic residues" evidence="10">
    <location>
        <begin position="209"/>
        <end position="242"/>
    </location>
</feature>
<feature type="compositionally biased region" description="Polar residues" evidence="10">
    <location>
        <begin position="308"/>
        <end position="322"/>
    </location>
</feature>
<evidence type="ECO:0000259" key="11">
    <source>
        <dbReference type="PROSITE" id="PS50011"/>
    </source>
</evidence>
<feature type="compositionally biased region" description="Basic and acidic residues" evidence="10">
    <location>
        <begin position="424"/>
        <end position="455"/>
    </location>
</feature>
<dbReference type="HOGENOM" id="CLU_341648_0_0_1"/>
<dbReference type="GO" id="GO:0050684">
    <property type="term" value="P:regulation of mRNA processing"/>
    <property type="evidence" value="ECO:0007669"/>
    <property type="project" value="TreeGrafter"/>
</dbReference>
<evidence type="ECO:0000256" key="7">
    <source>
        <dbReference type="ARBA" id="ARBA00047899"/>
    </source>
</evidence>
<keyword evidence="6 9" id="KW-0067">ATP-binding</keyword>
<dbReference type="PANTHER" id="PTHR47634">
    <property type="entry name" value="PROTEIN KINASE DOMAIN-CONTAINING PROTEIN-RELATED"/>
    <property type="match status" value="1"/>
</dbReference>
<dbReference type="STRING" id="27334.A0A0A2JHN2"/>
<dbReference type="InterPro" id="IPR000719">
    <property type="entry name" value="Prot_kinase_dom"/>
</dbReference>
<evidence type="ECO:0000313" key="12">
    <source>
        <dbReference type="EMBL" id="KGO54889.1"/>
    </source>
</evidence>
<sequence>MWPECTKKAKSSTEEAEIAPRPTISPRTEPITPYLDPTLPLAGGFDQRPEDYPMMCVHHRPNRANTHSPPHTVNQQPNPLSKRQQRKQRALQNKQKQQQEREQQQSQNEQRGKKTRNQRKQKNKNQGQNHQKSPTAQGGQDEQHDPWGNTEGQNDRTSNHGGDDWGNDETPRDNQDNTGQNDNNNDWGNNLNDDQGGQRNSGSGSPRRGSRDNHNSSREKSHRWDNSRPESPDRASRNDADFLRGSWGQSDDGAQRDSHSRSNHSNEDRNHHDGWGDDDAKSYHNKSKRNHHTSPDPESRKEADTRSDWGQNNSGIRQNSPRRSIYPDEGRNRHYGRGDDDTKSYQKKKKGNRHASPEQKSRGRSSPNRDWGQNDHEERGDHGRNRSRSNSWKHAENRHGGGSPTSIQDGNVHRDKKKKKKKERWQIELEENEKMRQSRGRSRERSDAGWDNHSMEINADPKFDINNFKHDPLLFTEKGIHRYCPGGFHPVILGDNFHDGQYTVYHKLGFGESATVWLAVDNTTWRDGAKWVALKILAAHIKEPREIRNLQYLRDKSAGLPKRHSIVTMLDTFLIEGPNGTHHCLVLEFVGPSFESIEQSYIDFNNYGHYLEFENTEFKKSARYFEMGYFPTNILTHRLLNAVQYMHSLGLCHGGISGANIALKYTDMPRFANSKELFEILGSPHVVSLERCDGMPLGKGLPKEIIQSAKWTGFIDDDPFESIRLIGFGKSFIRGEEPDKLKQPVHLRCPEAIMGEKFDHRLDLWHTGCFIYQLAMLKPLFPDSLDNYEYIRHMVGVVEDLPIEWESKLEELRLISERNSALENAPTTAI</sequence>
<feature type="compositionally biased region" description="Basic residues" evidence="10">
    <location>
        <begin position="414"/>
        <end position="423"/>
    </location>
</feature>
<keyword evidence="3" id="KW-0808">Transferase</keyword>
<dbReference type="GO" id="GO:0004674">
    <property type="term" value="F:protein serine/threonine kinase activity"/>
    <property type="evidence" value="ECO:0007669"/>
    <property type="project" value="UniProtKB-KW"/>
</dbReference>
<reference evidence="12 13" key="1">
    <citation type="journal article" date="2015" name="Mol. Plant Microbe Interact.">
        <title>Genome, transcriptome, and functional analyses of Penicillium expansum provide new insights into secondary metabolism and pathogenicity.</title>
        <authorList>
            <person name="Ballester A.R."/>
            <person name="Marcet-Houben M."/>
            <person name="Levin E."/>
            <person name="Sela N."/>
            <person name="Selma-Lazaro C."/>
            <person name="Carmona L."/>
            <person name="Wisniewski M."/>
            <person name="Droby S."/>
            <person name="Gonzalez-Candelas L."/>
            <person name="Gabaldon T."/>
        </authorList>
    </citation>
    <scope>NUCLEOTIDE SEQUENCE [LARGE SCALE GENOMIC DNA]</scope>
    <source>
        <strain evidence="12 13">MD-8</strain>
    </source>
</reference>
<dbReference type="SUPFAM" id="SSF56112">
    <property type="entry name" value="Protein kinase-like (PK-like)"/>
    <property type="match status" value="1"/>
</dbReference>
<feature type="region of interest" description="Disordered" evidence="10">
    <location>
        <begin position="1"/>
        <end position="455"/>
    </location>
</feature>
<feature type="compositionally biased region" description="Low complexity" evidence="10">
    <location>
        <begin position="176"/>
        <end position="207"/>
    </location>
</feature>
<dbReference type="InterPro" id="IPR017441">
    <property type="entry name" value="Protein_kinase_ATP_BS"/>
</dbReference>
<evidence type="ECO:0000256" key="9">
    <source>
        <dbReference type="PROSITE-ProRule" id="PRU10141"/>
    </source>
</evidence>
<feature type="compositionally biased region" description="Basic and acidic residues" evidence="10">
    <location>
        <begin position="1"/>
        <end position="13"/>
    </location>
</feature>
<gene>
    <name evidence="12" type="ORF">PEX2_089200</name>
</gene>
<dbReference type="PROSITE" id="PS00107">
    <property type="entry name" value="PROTEIN_KINASE_ATP"/>
    <property type="match status" value="1"/>
</dbReference>
<dbReference type="PANTHER" id="PTHR47634:SF9">
    <property type="entry name" value="PROTEIN KINASE DOMAIN-CONTAINING PROTEIN-RELATED"/>
    <property type="match status" value="1"/>
</dbReference>
<dbReference type="InterPro" id="IPR011009">
    <property type="entry name" value="Kinase-like_dom_sf"/>
</dbReference>
<evidence type="ECO:0000256" key="1">
    <source>
        <dbReference type="ARBA" id="ARBA00012513"/>
    </source>
</evidence>
<evidence type="ECO:0000256" key="2">
    <source>
        <dbReference type="ARBA" id="ARBA00022527"/>
    </source>
</evidence>
<evidence type="ECO:0000256" key="6">
    <source>
        <dbReference type="ARBA" id="ARBA00022840"/>
    </source>
</evidence>
<dbReference type="PROSITE" id="PS50011">
    <property type="entry name" value="PROTEIN_KINASE_DOM"/>
    <property type="match status" value="1"/>
</dbReference>
<keyword evidence="4 9" id="KW-0547">Nucleotide-binding</keyword>
<dbReference type="GO" id="GO:0005524">
    <property type="term" value="F:ATP binding"/>
    <property type="evidence" value="ECO:0007669"/>
    <property type="project" value="UniProtKB-UniRule"/>
</dbReference>
<keyword evidence="5" id="KW-0418">Kinase</keyword>
<dbReference type="RefSeq" id="XP_016597186.1">
    <property type="nucleotide sequence ID" value="XM_016746190.1"/>
</dbReference>
<feature type="domain" description="Protein kinase" evidence="11">
    <location>
        <begin position="502"/>
        <end position="830"/>
    </location>
</feature>
<proteinExistence type="predicted"/>
<keyword evidence="13" id="KW-1185">Reference proteome</keyword>
<feature type="compositionally biased region" description="Basic residues" evidence="10">
    <location>
        <begin position="113"/>
        <end position="123"/>
    </location>
</feature>
<comment type="catalytic activity">
    <reaction evidence="7">
        <text>L-threonyl-[protein] + ATP = O-phospho-L-threonyl-[protein] + ADP + H(+)</text>
        <dbReference type="Rhea" id="RHEA:46608"/>
        <dbReference type="Rhea" id="RHEA-COMP:11060"/>
        <dbReference type="Rhea" id="RHEA-COMP:11605"/>
        <dbReference type="ChEBI" id="CHEBI:15378"/>
        <dbReference type="ChEBI" id="CHEBI:30013"/>
        <dbReference type="ChEBI" id="CHEBI:30616"/>
        <dbReference type="ChEBI" id="CHEBI:61977"/>
        <dbReference type="ChEBI" id="CHEBI:456216"/>
        <dbReference type="EC" id="2.7.11.1"/>
    </reaction>
</comment>
<evidence type="ECO:0000256" key="8">
    <source>
        <dbReference type="ARBA" id="ARBA00048679"/>
    </source>
</evidence>
<feature type="compositionally biased region" description="Basic and acidic residues" evidence="10">
    <location>
        <begin position="253"/>
        <end position="282"/>
    </location>
</feature>
<dbReference type="AlphaFoldDB" id="A0A0A2JHN2"/>
<feature type="compositionally biased region" description="Basic and acidic residues" evidence="10">
    <location>
        <begin position="325"/>
        <end position="344"/>
    </location>
</feature>